<reference evidence="1" key="1">
    <citation type="submission" date="2019-05" db="EMBL/GenBank/DDBJ databases">
        <authorList>
            <person name="Piombo E."/>
        </authorList>
    </citation>
    <scope>NUCLEOTIDE SEQUENCE</scope>
    <source>
        <strain evidence="1">C2S</strain>
    </source>
</reference>
<sequence length="151" mass="17882">MIMIAIVLRQYRVKTIETSPYNPKANGLNKYSHYILRKVLKKLKRKGKHAWVDNLKYALFAKQTATKGSHGFSPFYLMHGWEPAYPLEVKYPTWRLINWNEVHILEERLKAQIRILQIKGADMEKAKAKVTEYRKKALALRNKELQHKVQH</sequence>
<dbReference type="InterPro" id="IPR012337">
    <property type="entry name" value="RNaseH-like_sf"/>
</dbReference>
<proteinExistence type="predicted"/>
<dbReference type="Gene3D" id="3.30.420.10">
    <property type="entry name" value="Ribonuclease H-like superfamily/Ribonuclease H"/>
    <property type="match status" value="1"/>
</dbReference>
<dbReference type="SUPFAM" id="SSF53098">
    <property type="entry name" value="Ribonuclease H-like"/>
    <property type="match status" value="1"/>
</dbReference>
<dbReference type="AlphaFoldDB" id="A0A9Q9RZG2"/>
<dbReference type="PANTHER" id="PTHR48475">
    <property type="entry name" value="RIBONUCLEASE H"/>
    <property type="match status" value="1"/>
</dbReference>
<name>A0A9Q9RZG2_FUSFU</name>
<dbReference type="Proteomes" id="UP000760494">
    <property type="component" value="Unassembled WGS sequence"/>
</dbReference>
<accession>A0A9Q9RZG2</accession>
<dbReference type="EMBL" id="CABFJX010000385">
    <property type="protein sequence ID" value="VTT76998.1"/>
    <property type="molecule type" value="Genomic_DNA"/>
</dbReference>
<gene>
    <name evidence="1" type="ORF">C2S_2103</name>
</gene>
<dbReference type="GO" id="GO:0003676">
    <property type="term" value="F:nucleic acid binding"/>
    <property type="evidence" value="ECO:0007669"/>
    <property type="project" value="InterPro"/>
</dbReference>
<evidence type="ECO:0008006" key="3">
    <source>
        <dbReference type="Google" id="ProtNLM"/>
    </source>
</evidence>
<protein>
    <recommendedName>
        <fullName evidence="3">Integrase catalytic domain-containing protein</fullName>
    </recommendedName>
</protein>
<evidence type="ECO:0000313" key="1">
    <source>
        <dbReference type="EMBL" id="VTT76998.1"/>
    </source>
</evidence>
<dbReference type="PANTHER" id="PTHR48475:SF1">
    <property type="entry name" value="RNASE H TYPE-1 DOMAIN-CONTAINING PROTEIN"/>
    <property type="match status" value="1"/>
</dbReference>
<organism evidence="1 2">
    <name type="scientific">Fusarium fujikuroi</name>
    <name type="common">Bakanae and foot rot disease fungus</name>
    <name type="synonym">Gibberella fujikuroi</name>
    <dbReference type="NCBI Taxonomy" id="5127"/>
    <lineage>
        <taxon>Eukaryota</taxon>
        <taxon>Fungi</taxon>
        <taxon>Dikarya</taxon>
        <taxon>Ascomycota</taxon>
        <taxon>Pezizomycotina</taxon>
        <taxon>Sordariomycetes</taxon>
        <taxon>Hypocreomycetidae</taxon>
        <taxon>Hypocreales</taxon>
        <taxon>Nectriaceae</taxon>
        <taxon>Fusarium</taxon>
        <taxon>Fusarium fujikuroi species complex</taxon>
    </lineage>
</organism>
<comment type="caution">
    <text evidence="1">The sequence shown here is derived from an EMBL/GenBank/DDBJ whole genome shotgun (WGS) entry which is preliminary data.</text>
</comment>
<dbReference type="InterPro" id="IPR036397">
    <property type="entry name" value="RNaseH_sf"/>
</dbReference>
<evidence type="ECO:0000313" key="2">
    <source>
        <dbReference type="Proteomes" id="UP000760494"/>
    </source>
</evidence>